<comment type="caution">
    <text evidence="1">The sequence shown here is derived from an EMBL/GenBank/DDBJ whole genome shotgun (WGS) entry which is preliminary data.</text>
</comment>
<dbReference type="Proteomes" id="UP001054889">
    <property type="component" value="Unassembled WGS sequence"/>
</dbReference>
<proteinExistence type="predicted"/>
<sequence>MVMHAVRWNAASTAVARSAPTASRLASSRRAVVRPLRPPPHAASPSCPCCLVCGSRRPRRGRVAPPRSSHAVAPEASRVLAMAKLGQLGWAASAVGHSAAWAGSSP</sequence>
<dbReference type="AlphaFoldDB" id="A0AAV5BMQ0"/>
<gene>
    <name evidence="1" type="primary">ga03667</name>
    <name evidence="1" type="ORF">PR202_ga03667</name>
</gene>
<accession>A0AAV5BMQ0</accession>
<reference evidence="1" key="1">
    <citation type="journal article" date="2018" name="DNA Res.">
        <title>Multiple hybrid de novo genome assembly of finger millet, an orphan allotetraploid crop.</title>
        <authorList>
            <person name="Hatakeyama M."/>
            <person name="Aluri S."/>
            <person name="Balachadran M.T."/>
            <person name="Sivarajan S.R."/>
            <person name="Patrignani A."/>
            <person name="Gruter S."/>
            <person name="Poveda L."/>
            <person name="Shimizu-Inatsugi R."/>
            <person name="Baeten J."/>
            <person name="Francoijs K.J."/>
            <person name="Nataraja K.N."/>
            <person name="Reddy Y.A.N."/>
            <person name="Phadnis S."/>
            <person name="Ravikumar R.L."/>
            <person name="Schlapbach R."/>
            <person name="Sreeman S.M."/>
            <person name="Shimizu K.K."/>
        </authorList>
    </citation>
    <scope>NUCLEOTIDE SEQUENCE</scope>
</reference>
<keyword evidence="2" id="KW-1185">Reference proteome</keyword>
<reference evidence="1" key="2">
    <citation type="submission" date="2021-12" db="EMBL/GenBank/DDBJ databases">
        <title>Resequencing data analysis of finger millet.</title>
        <authorList>
            <person name="Hatakeyama M."/>
            <person name="Aluri S."/>
            <person name="Balachadran M.T."/>
            <person name="Sivarajan S.R."/>
            <person name="Poveda L."/>
            <person name="Shimizu-Inatsugi R."/>
            <person name="Schlapbach R."/>
            <person name="Sreeman S.M."/>
            <person name="Shimizu K.K."/>
        </authorList>
    </citation>
    <scope>NUCLEOTIDE SEQUENCE</scope>
</reference>
<protein>
    <submittedName>
        <fullName evidence="1">Uncharacterized protein</fullName>
    </submittedName>
</protein>
<name>A0AAV5BMQ0_ELECO</name>
<organism evidence="1 2">
    <name type="scientific">Eleusine coracana subsp. coracana</name>
    <dbReference type="NCBI Taxonomy" id="191504"/>
    <lineage>
        <taxon>Eukaryota</taxon>
        <taxon>Viridiplantae</taxon>
        <taxon>Streptophyta</taxon>
        <taxon>Embryophyta</taxon>
        <taxon>Tracheophyta</taxon>
        <taxon>Spermatophyta</taxon>
        <taxon>Magnoliopsida</taxon>
        <taxon>Liliopsida</taxon>
        <taxon>Poales</taxon>
        <taxon>Poaceae</taxon>
        <taxon>PACMAD clade</taxon>
        <taxon>Chloridoideae</taxon>
        <taxon>Cynodonteae</taxon>
        <taxon>Eleusininae</taxon>
        <taxon>Eleusine</taxon>
    </lineage>
</organism>
<evidence type="ECO:0000313" key="2">
    <source>
        <dbReference type="Proteomes" id="UP001054889"/>
    </source>
</evidence>
<evidence type="ECO:0000313" key="1">
    <source>
        <dbReference type="EMBL" id="GJM87689.1"/>
    </source>
</evidence>
<dbReference type="EMBL" id="BQKI01000002">
    <property type="protein sequence ID" value="GJM87689.1"/>
    <property type="molecule type" value="Genomic_DNA"/>
</dbReference>